<protein>
    <submittedName>
        <fullName evidence="2">Uncharacterized protein</fullName>
    </submittedName>
</protein>
<gene>
    <name evidence="2" type="ORF">TDIB3V08_LOCUS1362</name>
</gene>
<dbReference type="EMBL" id="OA564613">
    <property type="protein sequence ID" value="CAD7194954.1"/>
    <property type="molecule type" value="Genomic_DNA"/>
</dbReference>
<name>A0A7R8VB39_TIMDO</name>
<feature type="compositionally biased region" description="Polar residues" evidence="1">
    <location>
        <begin position="265"/>
        <end position="279"/>
    </location>
</feature>
<sequence length="468" mass="49724">MQFSRGVGNHGYERYEPCGVGAASVRFLTGNSVELYTTNALVNYATEAVELNMTSAFVNYATKFQRHPSIFFFVPRNACLCESGGKKDLSSVLYTVIPQFVCSQTFPPAITIIQGVSTRMQTSIVLWKKKMIDVKSASNYNTGFSVIGNPSVFICPPPHLDPYTSQDLYNPVYEELSNGSGDRGDSDPDSEECRGQAPLSEDEFAEDELSLGGGEGDAGHPQAGPQCPAECPPHSGNSSLQGSTGNDLCRDLDSSDADDRSRFLTSPQEAFTHTSTGGLRQTRGDPAGVWTDGGGGGASLPPTSSRLPHPQPMASSTRASSSTLSSKCNPNVVTVGGTPLVSGRINNRGAVPGGGGHHHAVPSVTHRLPYILPTPSPAPTRNHLVNPYESVPVLNHLHQHHHGYGPTRHPEMFTTFRPAGGGKANSQDSSFGSDSGYSNNTSGGRTTSSRGRKDAHRHSAHSGELTLS</sequence>
<dbReference type="AlphaFoldDB" id="A0A7R8VB39"/>
<feature type="compositionally biased region" description="Polar residues" evidence="1">
    <location>
        <begin position="424"/>
        <end position="440"/>
    </location>
</feature>
<evidence type="ECO:0000256" key="1">
    <source>
        <dbReference type="SAM" id="MobiDB-lite"/>
    </source>
</evidence>
<evidence type="ECO:0000313" key="2">
    <source>
        <dbReference type="EMBL" id="CAD7194954.1"/>
    </source>
</evidence>
<feature type="compositionally biased region" description="Basic and acidic residues" evidence="1">
    <location>
        <begin position="182"/>
        <end position="194"/>
    </location>
</feature>
<accession>A0A7R8VB39</accession>
<reference evidence="2" key="1">
    <citation type="submission" date="2020-11" db="EMBL/GenBank/DDBJ databases">
        <authorList>
            <person name="Tran Van P."/>
        </authorList>
    </citation>
    <scope>NUCLEOTIDE SEQUENCE</scope>
</reference>
<feature type="region of interest" description="Disordered" evidence="1">
    <location>
        <begin position="173"/>
        <end position="331"/>
    </location>
</feature>
<feature type="compositionally biased region" description="Polar residues" evidence="1">
    <location>
        <begin position="235"/>
        <end position="246"/>
    </location>
</feature>
<feature type="compositionally biased region" description="Low complexity" evidence="1">
    <location>
        <begin position="314"/>
        <end position="326"/>
    </location>
</feature>
<organism evidence="2">
    <name type="scientific">Timema douglasi</name>
    <name type="common">Walking stick</name>
    <dbReference type="NCBI Taxonomy" id="61478"/>
    <lineage>
        <taxon>Eukaryota</taxon>
        <taxon>Metazoa</taxon>
        <taxon>Ecdysozoa</taxon>
        <taxon>Arthropoda</taxon>
        <taxon>Hexapoda</taxon>
        <taxon>Insecta</taxon>
        <taxon>Pterygota</taxon>
        <taxon>Neoptera</taxon>
        <taxon>Polyneoptera</taxon>
        <taxon>Phasmatodea</taxon>
        <taxon>Timematodea</taxon>
        <taxon>Timematoidea</taxon>
        <taxon>Timematidae</taxon>
        <taxon>Timema</taxon>
    </lineage>
</organism>
<feature type="region of interest" description="Disordered" evidence="1">
    <location>
        <begin position="411"/>
        <end position="468"/>
    </location>
</feature>
<feature type="compositionally biased region" description="Basic and acidic residues" evidence="1">
    <location>
        <begin position="248"/>
        <end position="262"/>
    </location>
</feature>
<proteinExistence type="predicted"/>
<feature type="compositionally biased region" description="Acidic residues" evidence="1">
    <location>
        <begin position="200"/>
        <end position="209"/>
    </location>
</feature>